<dbReference type="InterPro" id="IPR013785">
    <property type="entry name" value="Aldolase_TIM"/>
</dbReference>
<dbReference type="Gene3D" id="2.30.42.10">
    <property type="match status" value="1"/>
</dbReference>
<dbReference type="InterPro" id="IPR058240">
    <property type="entry name" value="rSAM_sf"/>
</dbReference>
<dbReference type="Pfam" id="PF04459">
    <property type="entry name" value="DUF512"/>
    <property type="match status" value="1"/>
</dbReference>
<dbReference type="InterPro" id="IPR041489">
    <property type="entry name" value="PDZ_6"/>
</dbReference>
<evidence type="ECO:0000259" key="1">
    <source>
        <dbReference type="PROSITE" id="PS50106"/>
    </source>
</evidence>
<dbReference type="RefSeq" id="WP_092349819.1">
    <property type="nucleotide sequence ID" value="NZ_FNQN01000009.1"/>
</dbReference>
<reference evidence="2 3" key="1">
    <citation type="submission" date="2016-10" db="EMBL/GenBank/DDBJ databases">
        <authorList>
            <person name="de Groot N.N."/>
        </authorList>
    </citation>
    <scope>NUCLEOTIDE SEQUENCE [LARGE SCALE GENOMIC DNA]</scope>
    <source>
        <strain evidence="2 3">DSM 7343</strain>
    </source>
</reference>
<dbReference type="Gene3D" id="3.20.20.70">
    <property type="entry name" value="Aldolase class I"/>
    <property type="match status" value="1"/>
</dbReference>
<dbReference type="Pfam" id="PF17820">
    <property type="entry name" value="PDZ_6"/>
    <property type="match status" value="1"/>
</dbReference>
<gene>
    <name evidence="2" type="ORF">SAMN05660420_02758</name>
</gene>
<dbReference type="Pfam" id="PF19238">
    <property type="entry name" value="Radical_SAM_2"/>
    <property type="match status" value="1"/>
</dbReference>
<accession>A0A1H4CZY6</accession>
<proteinExistence type="predicted"/>
<dbReference type="InterPro" id="IPR007549">
    <property type="entry name" value="DUF512"/>
</dbReference>
<organism evidence="2 3">
    <name type="scientific">Desulfuromusa kysingii</name>
    <dbReference type="NCBI Taxonomy" id="37625"/>
    <lineage>
        <taxon>Bacteria</taxon>
        <taxon>Pseudomonadati</taxon>
        <taxon>Thermodesulfobacteriota</taxon>
        <taxon>Desulfuromonadia</taxon>
        <taxon>Desulfuromonadales</taxon>
        <taxon>Geopsychrobacteraceae</taxon>
        <taxon>Desulfuromusa</taxon>
    </lineage>
</organism>
<dbReference type="InterPro" id="IPR036034">
    <property type="entry name" value="PDZ_sf"/>
</dbReference>
<dbReference type="PROSITE" id="PS50106">
    <property type="entry name" value="PDZ"/>
    <property type="match status" value="1"/>
</dbReference>
<keyword evidence="3" id="KW-1185">Reference proteome</keyword>
<name>A0A1H4CZY6_9BACT</name>
<sequence length="437" mass="49088">MVRVDSVESGSYAAELGLLAGDRLLSINGHEISDIVDYHQCLEQDHLLLAILRDDDELWEFELEKDSHEDLGLELEHPQPRQCGNQCMFCFVHQLPKGMRQTLYVKDEDYRFSYLYGSYITLTNLTETDLQRIIRDQLSPLYISVHATEHALRQRLLGAQVPEILPLLQRLTQEGIELHCQIVLCPGINDGAALQQTITELSQLYPRIISLAVVPVGLTQHREKLPQLTKMTQPDALSCLQIIHQQQQLFLQRHGHRFVFAADEFYLLAKAELPLAADYEEFPQIEDGVGMIAQFRQQVEEVLLEVEPLELSRITLVTGCLFYDELLHFAEQIGSKADVIVDVIAIRNNFFGLDVTVTGLITGADLLDQLKGVDLGAGLLLPDVIFKDGGELLLDDLTIEDIRSALPVPVLAVENSPWGIFDGMEALADGPIEIIHV</sequence>
<dbReference type="EMBL" id="FNQN01000009">
    <property type="protein sequence ID" value="SEA65921.1"/>
    <property type="molecule type" value="Genomic_DNA"/>
</dbReference>
<dbReference type="OrthoDB" id="9774724at2"/>
<dbReference type="SUPFAM" id="SSF102114">
    <property type="entry name" value="Radical SAM enzymes"/>
    <property type="match status" value="1"/>
</dbReference>
<dbReference type="Proteomes" id="UP000199409">
    <property type="component" value="Unassembled WGS sequence"/>
</dbReference>
<evidence type="ECO:0000313" key="3">
    <source>
        <dbReference type="Proteomes" id="UP000199409"/>
    </source>
</evidence>
<dbReference type="AlphaFoldDB" id="A0A1H4CZY6"/>
<dbReference type="InterPro" id="IPR001478">
    <property type="entry name" value="PDZ"/>
</dbReference>
<protein>
    <submittedName>
        <fullName evidence="2">Putative radical SAM enzyme, TIGR03279 family</fullName>
    </submittedName>
</protein>
<dbReference type="InterPro" id="IPR045375">
    <property type="entry name" value="Put_radical_SAM-like_N"/>
</dbReference>
<feature type="domain" description="PDZ" evidence="1">
    <location>
        <begin position="1"/>
        <end position="35"/>
    </location>
</feature>
<evidence type="ECO:0000313" key="2">
    <source>
        <dbReference type="EMBL" id="SEA65921.1"/>
    </source>
</evidence>
<dbReference type="STRING" id="37625.SAMN05660420_02758"/>
<dbReference type="SUPFAM" id="SSF50156">
    <property type="entry name" value="PDZ domain-like"/>
    <property type="match status" value="1"/>
</dbReference>